<dbReference type="InterPro" id="IPR006690">
    <property type="entry name" value="OMPA-like_CS"/>
</dbReference>
<keyword evidence="3 4" id="KW-0472">Membrane</keyword>
<evidence type="ECO:0000256" key="2">
    <source>
        <dbReference type="ARBA" id="ARBA00022729"/>
    </source>
</evidence>
<comment type="caution">
    <text evidence="7">The sequence shown here is derived from an EMBL/GenBank/DDBJ whole genome shotgun (WGS) entry which is preliminary data.</text>
</comment>
<dbReference type="AlphaFoldDB" id="V8QS50"/>
<keyword evidence="2 5" id="KW-0732">Signal</keyword>
<dbReference type="Gene3D" id="3.30.1450.10">
    <property type="match status" value="1"/>
</dbReference>
<dbReference type="Proteomes" id="UP000018733">
    <property type="component" value="Unassembled WGS sequence"/>
</dbReference>
<dbReference type="PROSITE" id="PS51257">
    <property type="entry name" value="PROKAR_LIPOPROTEIN"/>
    <property type="match status" value="1"/>
</dbReference>
<dbReference type="InterPro" id="IPR036737">
    <property type="entry name" value="OmpA-like_sf"/>
</dbReference>
<dbReference type="eggNOG" id="COG2885">
    <property type="taxonomic scope" value="Bacteria"/>
</dbReference>
<evidence type="ECO:0000256" key="5">
    <source>
        <dbReference type="SAM" id="SignalP"/>
    </source>
</evidence>
<dbReference type="Pfam" id="PF00691">
    <property type="entry name" value="OmpA"/>
    <property type="match status" value="1"/>
</dbReference>
<feature type="chain" id="PRO_5004771961" evidence="5">
    <location>
        <begin position="23"/>
        <end position="279"/>
    </location>
</feature>
<keyword evidence="8" id="KW-1185">Reference proteome</keyword>
<dbReference type="InterPro" id="IPR037873">
    <property type="entry name" value="BamE-like"/>
</dbReference>
<dbReference type="PANTHER" id="PTHR30329">
    <property type="entry name" value="STATOR ELEMENT OF FLAGELLAR MOTOR COMPLEX"/>
    <property type="match status" value="1"/>
</dbReference>
<dbReference type="PANTHER" id="PTHR30329:SF21">
    <property type="entry name" value="LIPOPROTEIN YIAD-RELATED"/>
    <property type="match status" value="1"/>
</dbReference>
<feature type="signal peptide" evidence="5">
    <location>
        <begin position="1"/>
        <end position="22"/>
    </location>
</feature>
<dbReference type="HOGENOM" id="CLU_016890_11_0_4"/>
<dbReference type="GO" id="GO:0009279">
    <property type="term" value="C:cell outer membrane"/>
    <property type="evidence" value="ECO:0007669"/>
    <property type="project" value="InterPro"/>
</dbReference>
<organism evidence="7 8">
    <name type="scientific">Advenella kashmirensis W13003</name>
    <dbReference type="NCBI Taxonomy" id="1424334"/>
    <lineage>
        <taxon>Bacteria</taxon>
        <taxon>Pseudomonadati</taxon>
        <taxon>Pseudomonadota</taxon>
        <taxon>Betaproteobacteria</taxon>
        <taxon>Burkholderiales</taxon>
        <taxon>Alcaligenaceae</taxon>
    </lineage>
</organism>
<dbReference type="EMBL" id="AYXT01000010">
    <property type="protein sequence ID" value="ETF02135.1"/>
    <property type="molecule type" value="Genomic_DNA"/>
</dbReference>
<feature type="domain" description="OmpA-like" evidence="6">
    <location>
        <begin position="145"/>
        <end position="273"/>
    </location>
</feature>
<reference evidence="7 8" key="1">
    <citation type="journal article" date="2014" name="Genome Announc.">
        <title>Draft Genome Sequence of Advenella kashmirensis Strain W13003, a Polycyclic Aromatic Hydrocarbon-Degrading Bacterium.</title>
        <authorList>
            <person name="Wang X."/>
            <person name="Jin D."/>
            <person name="Zhou L."/>
            <person name="Wu L."/>
            <person name="An W."/>
            <person name="Zhao L."/>
        </authorList>
    </citation>
    <scope>NUCLEOTIDE SEQUENCE [LARGE SCALE GENOMIC DNA]</scope>
    <source>
        <strain evidence="7 8">W13003</strain>
    </source>
</reference>
<dbReference type="Pfam" id="PF04355">
    <property type="entry name" value="BamE"/>
    <property type="match status" value="1"/>
</dbReference>
<gene>
    <name evidence="7" type="ORF">W822_15455</name>
</gene>
<keyword evidence="7" id="KW-0969">Cilium</keyword>
<evidence type="ECO:0000313" key="8">
    <source>
        <dbReference type="Proteomes" id="UP000018733"/>
    </source>
</evidence>
<evidence type="ECO:0000313" key="7">
    <source>
        <dbReference type="EMBL" id="ETF02135.1"/>
    </source>
</evidence>
<dbReference type="InterPro" id="IPR006665">
    <property type="entry name" value="OmpA-like"/>
</dbReference>
<comment type="subcellular location">
    <subcellularLocation>
        <location evidence="1">Membrane</location>
    </subcellularLocation>
</comment>
<dbReference type="Gene3D" id="3.30.1330.60">
    <property type="entry name" value="OmpA-like domain"/>
    <property type="match status" value="1"/>
</dbReference>
<keyword evidence="7" id="KW-0282">Flagellum</keyword>
<dbReference type="CDD" id="cd07185">
    <property type="entry name" value="OmpA_C-like"/>
    <property type="match status" value="1"/>
</dbReference>
<dbReference type="SUPFAM" id="SSF103088">
    <property type="entry name" value="OmpA-like"/>
    <property type="match status" value="1"/>
</dbReference>
<dbReference type="PATRIC" id="fig|1424334.3.peg.3107"/>
<name>V8QS50_9BURK</name>
<dbReference type="InterPro" id="IPR007450">
    <property type="entry name" value="BamE_dom"/>
</dbReference>
<proteinExistence type="predicted"/>
<evidence type="ECO:0000256" key="4">
    <source>
        <dbReference type="PROSITE-ProRule" id="PRU00473"/>
    </source>
</evidence>
<accession>V8QS50</accession>
<evidence type="ECO:0000256" key="3">
    <source>
        <dbReference type="ARBA" id="ARBA00023136"/>
    </source>
</evidence>
<dbReference type="InterPro" id="IPR050330">
    <property type="entry name" value="Bact_OuterMem_StrucFunc"/>
</dbReference>
<dbReference type="PROSITE" id="PS01068">
    <property type="entry name" value="OMPA_1"/>
    <property type="match status" value="1"/>
</dbReference>
<dbReference type="STRING" id="1424334.W822_15455"/>
<sequence length="279" mass="30968">MKYSIRKSVMSASALVAAMVLSGCGSLSHVTSNGTTDTPVFPDPQNVTFNDKQGTFPNRDSLNEVKAGMTKDQLYYLLGRPHFQEGFFGVKEWDYLFHFHTPKNGKNSVATCQFKVLFDEHYRAQSFFMRAVGEPNEICTLGQSKKIRQFDLDTDGVFAFDKSDLRNLTSTGRARLDNLVRRIGQIGTVESIEITGYTDPLGSDAYNRALSQRRAQTVRQYLGSQGIPMERMTTRGAGATTAYAQCDRRMGKTALIACFAPNRRVTLRVTGAGNTPADK</sequence>
<evidence type="ECO:0000259" key="6">
    <source>
        <dbReference type="PROSITE" id="PS51123"/>
    </source>
</evidence>
<dbReference type="PROSITE" id="PS51123">
    <property type="entry name" value="OMPA_2"/>
    <property type="match status" value="1"/>
</dbReference>
<keyword evidence="7" id="KW-0966">Cell projection</keyword>
<protein>
    <submittedName>
        <fullName evidence="7">Flagellar motor protein MotB</fullName>
    </submittedName>
</protein>
<dbReference type="RefSeq" id="WP_024006042.1">
    <property type="nucleotide sequence ID" value="NZ_KI650980.1"/>
</dbReference>
<evidence type="ECO:0000256" key="1">
    <source>
        <dbReference type="ARBA" id="ARBA00004370"/>
    </source>
</evidence>
<dbReference type="eggNOG" id="COG2913">
    <property type="taxonomic scope" value="Bacteria"/>
</dbReference>